<evidence type="ECO:0000313" key="1">
    <source>
        <dbReference type="EMBL" id="PZF98014.1"/>
    </source>
</evidence>
<dbReference type="AlphaFoldDB" id="A0A2W2CXG3"/>
<gene>
    <name evidence="1" type="ORF">C1I93_09975</name>
</gene>
<evidence type="ECO:0000313" key="2">
    <source>
        <dbReference type="Proteomes" id="UP000248627"/>
    </source>
</evidence>
<protein>
    <recommendedName>
        <fullName evidence="3">Phage tail protein (Tail_P2_I)</fullName>
    </recommendedName>
</protein>
<dbReference type="Pfam" id="PF09684">
    <property type="entry name" value="Tail_P2_I"/>
    <property type="match status" value="1"/>
</dbReference>
<organism evidence="1 2">
    <name type="scientific">Micromonospora endophytica</name>
    <dbReference type="NCBI Taxonomy" id="515350"/>
    <lineage>
        <taxon>Bacteria</taxon>
        <taxon>Bacillati</taxon>
        <taxon>Actinomycetota</taxon>
        <taxon>Actinomycetes</taxon>
        <taxon>Micromonosporales</taxon>
        <taxon>Micromonosporaceae</taxon>
        <taxon>Micromonospora</taxon>
    </lineage>
</organism>
<sequence length="516" mass="54030">MPTERLYGLLPAVHRERDAALGGTLRALLAVLETELVAAEERLGAQYDDWFVETCAPEVLPRIAELVGLDPAALPVDRTRAFVADTVSRHRRRGTTAALAQAAAAATGWQVRIVEYFGLLGMTQHVGHPRVGSGGTVDVRDTAALDRHGGPEASLATRPDVRRIGSGRGRHNVPNVGVFVWRGETFTAGPVEATPVPDQPGVRLVHPLGIDAEVTAVELVDIDGGPAPLVDLDQGRLTFTGAAPTRCRIRYRYRSPGRIGGGPYRRDVAAATRTLTDATSLLTALSTLDGTLTVGGDVVLDRDMTVTAAGTGDVTVTVQAADGSRPTLRGALRIRAGAGVRVVLDGLLIGGPVTLDGAGQLVLRHCTVPAGVTGSQLLLESTVSGPVRQPDGSRLAATDSVLAEGTLDVAELTRVTVLGPVTAGRLTAMESIFAVDPTATETVTLRSCVAPAGLGRTPRFRATRYGAWGYADPAPGERADIGAYAGSRRTHHDAALRAVVDEYLPYGLEAGIIDVP</sequence>
<accession>A0A2W2CXG3</accession>
<dbReference type="RefSeq" id="WP_111242963.1">
    <property type="nucleotide sequence ID" value="NZ_POTX01000048.1"/>
</dbReference>
<dbReference type="Proteomes" id="UP000248627">
    <property type="component" value="Unassembled WGS sequence"/>
</dbReference>
<evidence type="ECO:0008006" key="3">
    <source>
        <dbReference type="Google" id="ProtNLM"/>
    </source>
</evidence>
<keyword evidence="2" id="KW-1185">Reference proteome</keyword>
<reference evidence="1 2" key="1">
    <citation type="submission" date="2018-01" db="EMBL/GenBank/DDBJ databases">
        <title>Draft genome sequence of Jishengella endophytica.</title>
        <authorList>
            <person name="Sahin N."/>
            <person name="Ay H."/>
            <person name="Saygin H."/>
        </authorList>
    </citation>
    <scope>NUCLEOTIDE SEQUENCE [LARGE SCALE GENOMIC DNA]</scope>
    <source>
        <strain evidence="1 2">DSM 45430</strain>
    </source>
</reference>
<proteinExistence type="predicted"/>
<dbReference type="EMBL" id="POTX01000048">
    <property type="protein sequence ID" value="PZF98014.1"/>
    <property type="molecule type" value="Genomic_DNA"/>
</dbReference>
<dbReference type="OrthoDB" id="626916at2"/>
<comment type="caution">
    <text evidence="1">The sequence shown here is derived from an EMBL/GenBank/DDBJ whole genome shotgun (WGS) entry which is preliminary data.</text>
</comment>
<name>A0A2W2CXG3_9ACTN</name>
<dbReference type="InterPro" id="IPR006521">
    <property type="entry name" value="Tail_protein_I"/>
</dbReference>